<name>A0A251UPE7_HELAN</name>
<accession>A0A251UPE7</accession>
<evidence type="ECO:0000313" key="2">
    <source>
        <dbReference type="Proteomes" id="UP000215914"/>
    </source>
</evidence>
<organism evidence="1 2">
    <name type="scientific">Helianthus annuus</name>
    <name type="common">Common sunflower</name>
    <dbReference type="NCBI Taxonomy" id="4232"/>
    <lineage>
        <taxon>Eukaryota</taxon>
        <taxon>Viridiplantae</taxon>
        <taxon>Streptophyta</taxon>
        <taxon>Embryophyta</taxon>
        <taxon>Tracheophyta</taxon>
        <taxon>Spermatophyta</taxon>
        <taxon>Magnoliopsida</taxon>
        <taxon>eudicotyledons</taxon>
        <taxon>Gunneridae</taxon>
        <taxon>Pentapetalae</taxon>
        <taxon>asterids</taxon>
        <taxon>campanulids</taxon>
        <taxon>Asterales</taxon>
        <taxon>Asteraceae</taxon>
        <taxon>Asteroideae</taxon>
        <taxon>Heliantheae alliance</taxon>
        <taxon>Heliantheae</taxon>
        <taxon>Helianthus</taxon>
    </lineage>
</organism>
<sequence>MPVKEKKDWVKDGKGYEYPMVNGVAGKATQVFETESLRAVGVKDLKTAFAGKQ</sequence>
<dbReference type="EMBL" id="CM007894">
    <property type="protein sequence ID" value="OTG24746.1"/>
    <property type="molecule type" value="Genomic_DNA"/>
</dbReference>
<keyword evidence="2" id="KW-1185">Reference proteome</keyword>
<protein>
    <submittedName>
        <fullName evidence="1">Uncharacterized protein</fullName>
    </submittedName>
</protein>
<dbReference type="InParanoid" id="A0A251UPE7"/>
<proteinExistence type="predicted"/>
<gene>
    <name evidence="1" type="ORF">HannXRQ_Chr05g0140101</name>
</gene>
<dbReference type="AlphaFoldDB" id="A0A251UPE7"/>
<evidence type="ECO:0000313" key="1">
    <source>
        <dbReference type="EMBL" id="OTG24746.1"/>
    </source>
</evidence>
<dbReference type="Proteomes" id="UP000215914">
    <property type="component" value="Chromosome 5"/>
</dbReference>
<reference evidence="2" key="1">
    <citation type="journal article" date="2017" name="Nature">
        <title>The sunflower genome provides insights into oil metabolism, flowering and Asterid evolution.</title>
        <authorList>
            <person name="Badouin H."/>
            <person name="Gouzy J."/>
            <person name="Grassa C.J."/>
            <person name="Murat F."/>
            <person name="Staton S.E."/>
            <person name="Cottret L."/>
            <person name="Lelandais-Briere C."/>
            <person name="Owens G.L."/>
            <person name="Carrere S."/>
            <person name="Mayjonade B."/>
            <person name="Legrand L."/>
            <person name="Gill N."/>
            <person name="Kane N.C."/>
            <person name="Bowers J.E."/>
            <person name="Hubner S."/>
            <person name="Bellec A."/>
            <person name="Berard A."/>
            <person name="Berges H."/>
            <person name="Blanchet N."/>
            <person name="Boniface M.C."/>
            <person name="Brunel D."/>
            <person name="Catrice O."/>
            <person name="Chaidir N."/>
            <person name="Claudel C."/>
            <person name="Donnadieu C."/>
            <person name="Faraut T."/>
            <person name="Fievet G."/>
            <person name="Helmstetter N."/>
            <person name="King M."/>
            <person name="Knapp S.J."/>
            <person name="Lai Z."/>
            <person name="Le Paslier M.C."/>
            <person name="Lippi Y."/>
            <person name="Lorenzon L."/>
            <person name="Mandel J.R."/>
            <person name="Marage G."/>
            <person name="Marchand G."/>
            <person name="Marquand E."/>
            <person name="Bret-Mestries E."/>
            <person name="Morien E."/>
            <person name="Nambeesan S."/>
            <person name="Nguyen T."/>
            <person name="Pegot-Espagnet P."/>
            <person name="Pouilly N."/>
            <person name="Raftis F."/>
            <person name="Sallet E."/>
            <person name="Schiex T."/>
            <person name="Thomas J."/>
            <person name="Vandecasteele C."/>
            <person name="Vares D."/>
            <person name="Vear F."/>
            <person name="Vautrin S."/>
            <person name="Crespi M."/>
            <person name="Mangin B."/>
            <person name="Burke J.M."/>
            <person name="Salse J."/>
            <person name="Munos S."/>
            <person name="Vincourt P."/>
            <person name="Rieseberg L.H."/>
            <person name="Langlade N.B."/>
        </authorList>
    </citation>
    <scope>NUCLEOTIDE SEQUENCE [LARGE SCALE GENOMIC DNA]</scope>
    <source>
        <strain evidence="2">cv. SF193</strain>
    </source>
</reference>